<evidence type="ECO:0000256" key="8">
    <source>
        <dbReference type="SAM" id="SignalP"/>
    </source>
</evidence>
<evidence type="ECO:0000313" key="11">
    <source>
        <dbReference type="Proteomes" id="UP000799537"/>
    </source>
</evidence>
<protein>
    <recommendedName>
        <fullName evidence="9">Peptidase S54 rhomboid domain-containing protein</fullName>
    </recommendedName>
</protein>
<dbReference type="InterPro" id="IPR022764">
    <property type="entry name" value="Peptidase_S54_rhomboid_dom"/>
</dbReference>
<dbReference type="PANTHER" id="PTHR43731">
    <property type="entry name" value="RHOMBOID PROTEASE"/>
    <property type="match status" value="1"/>
</dbReference>
<keyword evidence="4" id="KW-0378">Hydrolase</keyword>
<reference evidence="10" key="1">
    <citation type="journal article" date="2020" name="Stud. Mycol.">
        <title>101 Dothideomycetes genomes: a test case for predicting lifestyles and emergence of pathogens.</title>
        <authorList>
            <person name="Haridas S."/>
            <person name="Albert R."/>
            <person name="Binder M."/>
            <person name="Bloem J."/>
            <person name="Labutti K."/>
            <person name="Salamov A."/>
            <person name="Andreopoulos B."/>
            <person name="Baker S."/>
            <person name="Barry K."/>
            <person name="Bills G."/>
            <person name="Bluhm B."/>
            <person name="Cannon C."/>
            <person name="Castanera R."/>
            <person name="Culley D."/>
            <person name="Daum C."/>
            <person name="Ezra D."/>
            <person name="Gonzalez J."/>
            <person name="Henrissat B."/>
            <person name="Kuo A."/>
            <person name="Liang C."/>
            <person name="Lipzen A."/>
            <person name="Lutzoni F."/>
            <person name="Magnuson J."/>
            <person name="Mondo S."/>
            <person name="Nolan M."/>
            <person name="Ohm R."/>
            <person name="Pangilinan J."/>
            <person name="Park H.-J."/>
            <person name="Ramirez L."/>
            <person name="Alfaro M."/>
            <person name="Sun H."/>
            <person name="Tritt A."/>
            <person name="Yoshinaga Y."/>
            <person name="Zwiers L.-H."/>
            <person name="Turgeon B."/>
            <person name="Goodwin S."/>
            <person name="Spatafora J."/>
            <person name="Crous P."/>
            <person name="Grigoriev I."/>
        </authorList>
    </citation>
    <scope>NUCLEOTIDE SEQUENCE</scope>
    <source>
        <strain evidence="10">ATCC 36951</strain>
    </source>
</reference>
<dbReference type="Pfam" id="PF01694">
    <property type="entry name" value="Rhomboid"/>
    <property type="match status" value="1"/>
</dbReference>
<comment type="subcellular location">
    <subcellularLocation>
        <location evidence="1">Membrane</location>
        <topology evidence="1">Multi-pass membrane protein</topology>
    </subcellularLocation>
</comment>
<dbReference type="GO" id="GO:0016020">
    <property type="term" value="C:membrane"/>
    <property type="evidence" value="ECO:0007669"/>
    <property type="project" value="UniProtKB-SubCell"/>
</dbReference>
<evidence type="ECO:0000256" key="5">
    <source>
        <dbReference type="ARBA" id="ARBA00022989"/>
    </source>
</evidence>
<dbReference type="InterPro" id="IPR050925">
    <property type="entry name" value="Rhomboid_protease_S54"/>
</dbReference>
<comment type="similarity">
    <text evidence="2">Belongs to the peptidase S54 family.</text>
</comment>
<evidence type="ECO:0000259" key="9">
    <source>
        <dbReference type="Pfam" id="PF01694"/>
    </source>
</evidence>
<dbReference type="OrthoDB" id="418595at2759"/>
<evidence type="ECO:0000256" key="3">
    <source>
        <dbReference type="ARBA" id="ARBA00022692"/>
    </source>
</evidence>
<keyword evidence="3 7" id="KW-0812">Transmembrane</keyword>
<dbReference type="Proteomes" id="UP000799537">
    <property type="component" value="Unassembled WGS sequence"/>
</dbReference>
<evidence type="ECO:0000256" key="4">
    <source>
        <dbReference type="ARBA" id="ARBA00022801"/>
    </source>
</evidence>
<dbReference type="EMBL" id="ML993597">
    <property type="protein sequence ID" value="KAF2166207.1"/>
    <property type="molecule type" value="Genomic_DNA"/>
</dbReference>
<proteinExistence type="inferred from homology"/>
<dbReference type="SUPFAM" id="SSF144091">
    <property type="entry name" value="Rhomboid-like"/>
    <property type="match status" value="1"/>
</dbReference>
<evidence type="ECO:0000313" key="10">
    <source>
        <dbReference type="EMBL" id="KAF2166207.1"/>
    </source>
</evidence>
<dbReference type="AlphaFoldDB" id="A0A6A6CG26"/>
<dbReference type="PANTHER" id="PTHR43731:SF14">
    <property type="entry name" value="PRESENILIN-ASSOCIATED RHOMBOID-LIKE PROTEIN, MITOCHONDRIAL"/>
    <property type="match status" value="1"/>
</dbReference>
<keyword evidence="5 7" id="KW-1133">Transmembrane helix</keyword>
<dbReference type="GO" id="GO:0004252">
    <property type="term" value="F:serine-type endopeptidase activity"/>
    <property type="evidence" value="ECO:0007669"/>
    <property type="project" value="InterPro"/>
</dbReference>
<sequence>MRAVWTIISLNAAVFGAWQYAKAKNDRALDRQLYENATLMEANLQAGRNHTLITSAFSHREPGHFLFNMVSFHAFGTVLATVSGVRAAHVIALAVGSAAAGSVAWLYHLRTSKRPQSTIQKSKGVFSSFGGGQIARHIYVGLGASGMVMGLGAAATCLRPSAPMNLMFIPISIPLWAITALYFGVDAYYLNSDSKVGHSAHLGGAVFGATFYLLALRNRGGIWTMLRRGLRR</sequence>
<feature type="domain" description="Peptidase S54 rhomboid" evidence="9">
    <location>
        <begin position="50"/>
        <end position="216"/>
    </location>
</feature>
<keyword evidence="8" id="KW-0732">Signal</keyword>
<evidence type="ECO:0000256" key="2">
    <source>
        <dbReference type="ARBA" id="ARBA00009045"/>
    </source>
</evidence>
<dbReference type="Gene3D" id="1.20.1540.10">
    <property type="entry name" value="Rhomboid-like"/>
    <property type="match status" value="1"/>
</dbReference>
<feature type="transmembrane region" description="Helical" evidence="7">
    <location>
        <begin position="90"/>
        <end position="108"/>
    </location>
</feature>
<dbReference type="RefSeq" id="XP_033667096.1">
    <property type="nucleotide sequence ID" value="XM_033817052.1"/>
</dbReference>
<feature type="transmembrane region" description="Helical" evidence="7">
    <location>
        <begin position="138"/>
        <end position="158"/>
    </location>
</feature>
<dbReference type="GeneID" id="54570324"/>
<feature type="chain" id="PRO_5025524460" description="Peptidase S54 rhomboid domain-containing protein" evidence="8">
    <location>
        <begin position="24"/>
        <end position="232"/>
    </location>
</feature>
<evidence type="ECO:0000256" key="1">
    <source>
        <dbReference type="ARBA" id="ARBA00004141"/>
    </source>
</evidence>
<gene>
    <name evidence="10" type="ORF">M409DRAFT_66698</name>
</gene>
<evidence type="ECO:0000256" key="7">
    <source>
        <dbReference type="SAM" id="Phobius"/>
    </source>
</evidence>
<evidence type="ECO:0000256" key="6">
    <source>
        <dbReference type="ARBA" id="ARBA00023136"/>
    </source>
</evidence>
<name>A0A6A6CG26_ZASCE</name>
<dbReference type="InterPro" id="IPR035952">
    <property type="entry name" value="Rhomboid-like_sf"/>
</dbReference>
<keyword evidence="6 7" id="KW-0472">Membrane</keyword>
<keyword evidence="11" id="KW-1185">Reference proteome</keyword>
<feature type="signal peptide" evidence="8">
    <location>
        <begin position="1"/>
        <end position="23"/>
    </location>
</feature>
<accession>A0A6A6CG26</accession>
<feature type="transmembrane region" description="Helical" evidence="7">
    <location>
        <begin position="165"/>
        <end position="184"/>
    </location>
</feature>
<organism evidence="10 11">
    <name type="scientific">Zasmidium cellare ATCC 36951</name>
    <dbReference type="NCBI Taxonomy" id="1080233"/>
    <lineage>
        <taxon>Eukaryota</taxon>
        <taxon>Fungi</taxon>
        <taxon>Dikarya</taxon>
        <taxon>Ascomycota</taxon>
        <taxon>Pezizomycotina</taxon>
        <taxon>Dothideomycetes</taxon>
        <taxon>Dothideomycetidae</taxon>
        <taxon>Mycosphaerellales</taxon>
        <taxon>Mycosphaerellaceae</taxon>
        <taxon>Zasmidium</taxon>
    </lineage>
</organism>
<feature type="transmembrane region" description="Helical" evidence="7">
    <location>
        <begin position="196"/>
        <end position="216"/>
    </location>
</feature>